<dbReference type="AlphaFoldDB" id="A0AAU9JFY3"/>
<proteinExistence type="predicted"/>
<comment type="caution">
    <text evidence="1">The sequence shown here is derived from an EMBL/GenBank/DDBJ whole genome shotgun (WGS) entry which is preliminary data.</text>
</comment>
<keyword evidence="2" id="KW-1185">Reference proteome</keyword>
<protein>
    <submittedName>
        <fullName evidence="1">Uncharacterized protein</fullName>
    </submittedName>
</protein>
<reference evidence="1" key="1">
    <citation type="submission" date="2021-09" db="EMBL/GenBank/DDBJ databases">
        <authorList>
            <consortium name="AG Swart"/>
            <person name="Singh M."/>
            <person name="Singh A."/>
            <person name="Seah K."/>
            <person name="Emmerich C."/>
        </authorList>
    </citation>
    <scope>NUCLEOTIDE SEQUENCE</scope>
    <source>
        <strain evidence="1">ATCC30299</strain>
    </source>
</reference>
<evidence type="ECO:0000313" key="1">
    <source>
        <dbReference type="EMBL" id="CAG9323010.1"/>
    </source>
</evidence>
<gene>
    <name evidence="1" type="ORF">BSTOLATCC_MIC32915</name>
</gene>
<evidence type="ECO:0000313" key="2">
    <source>
        <dbReference type="Proteomes" id="UP001162131"/>
    </source>
</evidence>
<dbReference type="EMBL" id="CAJZBQ010000033">
    <property type="protein sequence ID" value="CAG9323010.1"/>
    <property type="molecule type" value="Genomic_DNA"/>
</dbReference>
<organism evidence="1 2">
    <name type="scientific">Blepharisma stoltei</name>
    <dbReference type="NCBI Taxonomy" id="1481888"/>
    <lineage>
        <taxon>Eukaryota</taxon>
        <taxon>Sar</taxon>
        <taxon>Alveolata</taxon>
        <taxon>Ciliophora</taxon>
        <taxon>Postciliodesmatophora</taxon>
        <taxon>Heterotrichea</taxon>
        <taxon>Heterotrichida</taxon>
        <taxon>Blepharismidae</taxon>
        <taxon>Blepharisma</taxon>
    </lineage>
</organism>
<sequence length="582" mass="68676">MDKRTLLKIYDSRVEILKQGPMEKTKCEDLLKELEIDVELSKLSSIVWKNLIRPELLIESVLQKLKKNRDYEKEHKFSQILFEKSECIRYEKLKEMFGKWLSNIYEKNEICRILHVIKKFALNSRFEVEKGYFVLLIRTCDNFSSNITSNLNYFKVLYYALNKCILRDFWVELKSYDGKRTVLKELNKAQQDKIRNLPIKAPKINNFYEKENFSKIITEKSSKSLGEGYDEIYTSKAVSLRNKLFFKICEKIIDGRYKTESKSIFQQIIAFAKSRGKFIDKTYIKLCIILQNCFSRSLRSTFDNLQRISLRKNSFTASRISFEREDSICSFSHNANSIGFINGTYRMNYSQSLCLSFALKSLFQKKLNESFFIFKKALICPIKNLTKTLDTPISKFKRSIFTELVQLTKIQEITSSIQGEISQELRKLRQNDYKSTKIRAIKFLNSKGKSIQFFKKIFLWKTWRIKILESRSLKDWKKFNKKQKFVDLSVKMSSSVPQTPKQVARSPKRALKKSKCTSSQLILNSQATSEKYDDLNNSVKRIRFHHGIEKLWLAKRMIIKRLKNWSPHRAFSVWLSAAQISI</sequence>
<accession>A0AAU9JFY3</accession>
<name>A0AAU9JFY3_9CILI</name>
<dbReference type="Proteomes" id="UP001162131">
    <property type="component" value="Unassembled WGS sequence"/>
</dbReference>